<comment type="caution">
    <text evidence="1">The sequence shown here is derived from an EMBL/GenBank/DDBJ whole genome shotgun (WGS) entry which is preliminary data.</text>
</comment>
<proteinExistence type="predicted"/>
<protein>
    <submittedName>
        <fullName evidence="1">Uncharacterized protein</fullName>
    </submittedName>
</protein>
<reference evidence="1 2" key="1">
    <citation type="submission" date="2023-09" db="EMBL/GenBank/DDBJ databases">
        <authorList>
            <person name="Rey-Velasco X."/>
        </authorList>
    </citation>
    <scope>NUCLEOTIDE SEQUENCE [LARGE SCALE GENOMIC DNA]</scope>
    <source>
        <strain evidence="1 2">F388</strain>
    </source>
</reference>
<name>A0ABU3A7J7_9FLAO</name>
<evidence type="ECO:0000313" key="2">
    <source>
        <dbReference type="Proteomes" id="UP001255246"/>
    </source>
</evidence>
<dbReference type="EMBL" id="JAVRHR010000001">
    <property type="protein sequence ID" value="MDT0606139.1"/>
    <property type="molecule type" value="Genomic_DNA"/>
</dbReference>
<dbReference type="SUPFAM" id="SSF101898">
    <property type="entry name" value="NHL repeat"/>
    <property type="match status" value="1"/>
</dbReference>
<sequence>MQRNESSSFQQERKEYQKMRLKTSVWAVFALLAMGCSSDDNVIQEQEETPIASFQVIGEDANSVFQYAYNAENETEEFINLTTEIGVSTGYLTLRQIDEFLSFYSFSQGAFSLDIKNIRSGAVANYVDFYVDGPERSLVWGTNTLTNVFFGYFQPGSSRVLGLQDVEIQNQQSVDVTIDFDINLLFQPILFDEKVYISFLDNKGNYKLTVYDTTTKTLGTILNFDTTPISILIDETGNLAVVKNGANATIELYDADSLFFISMVELGFNSSFSPGPLDGAVLQNNKLYYPLPFVQPARFSAGPAIFDLETQENFAIDLVAIADTVEEEIGKRITISTQVFSSSKNRFFVGYALLETAIEGGVLQISTDGELISNTSFPFFPTDIVFD</sequence>
<dbReference type="RefSeq" id="WP_311349699.1">
    <property type="nucleotide sequence ID" value="NZ_JAVRHR010000001.1"/>
</dbReference>
<keyword evidence="2" id="KW-1185">Reference proteome</keyword>
<dbReference type="Proteomes" id="UP001255246">
    <property type="component" value="Unassembled WGS sequence"/>
</dbReference>
<accession>A0ABU3A7J7</accession>
<gene>
    <name evidence="1" type="ORF">RM706_03815</name>
</gene>
<organism evidence="1 2">
    <name type="scientific">Croceitalea rosinachiae</name>
    <dbReference type="NCBI Taxonomy" id="3075596"/>
    <lineage>
        <taxon>Bacteria</taxon>
        <taxon>Pseudomonadati</taxon>
        <taxon>Bacteroidota</taxon>
        <taxon>Flavobacteriia</taxon>
        <taxon>Flavobacteriales</taxon>
        <taxon>Flavobacteriaceae</taxon>
        <taxon>Croceitalea</taxon>
    </lineage>
</organism>
<evidence type="ECO:0000313" key="1">
    <source>
        <dbReference type="EMBL" id="MDT0606139.1"/>
    </source>
</evidence>